<accession>A0A1X7F361</accession>
<gene>
    <name evidence="1" type="ORF">SAMN06295933_3610</name>
</gene>
<dbReference type="Proteomes" id="UP000192906">
    <property type="component" value="Unassembled WGS sequence"/>
</dbReference>
<dbReference type="STRING" id="1519643.SAMN06295933_3610"/>
<dbReference type="RefSeq" id="WP_085104800.1">
    <property type="nucleotide sequence ID" value="NZ_FWZU01000009.1"/>
</dbReference>
<keyword evidence="2" id="KW-1185">Reference proteome</keyword>
<dbReference type="AlphaFoldDB" id="A0A1X7F361"/>
<proteinExistence type="predicted"/>
<evidence type="ECO:0000313" key="2">
    <source>
        <dbReference type="Proteomes" id="UP000192906"/>
    </source>
</evidence>
<evidence type="ECO:0000313" key="1">
    <source>
        <dbReference type="EMBL" id="SMF44579.1"/>
    </source>
</evidence>
<protein>
    <submittedName>
        <fullName evidence="1">Uncharacterized protein</fullName>
    </submittedName>
</protein>
<reference evidence="2" key="1">
    <citation type="submission" date="2017-04" db="EMBL/GenBank/DDBJ databases">
        <authorList>
            <person name="Varghese N."/>
            <person name="Submissions S."/>
        </authorList>
    </citation>
    <scope>NUCLEOTIDE SEQUENCE [LARGE SCALE GENOMIC DNA]</scope>
    <source>
        <strain evidence="2">K3S</strain>
    </source>
</reference>
<name>A0A1X7F361_9BACT</name>
<sequence>MEQKKIAHILCHTEQDTGQKIEIFPSEQWQTAGGKKGFYRVRIDRIWHCEDGEKYSFLSPEQLSELIISHLNLEMAKPEPKPAFRARQHISVKGPNGWTRGMIGSDPILGPDKRWRVWVRGYGFSKFYLCDKQEDKL</sequence>
<dbReference type="EMBL" id="FWZU01000009">
    <property type="protein sequence ID" value="SMF44579.1"/>
    <property type="molecule type" value="Genomic_DNA"/>
</dbReference>
<organism evidence="1 2">
    <name type="scientific">Desulfovibrio gilichinskyi</name>
    <dbReference type="NCBI Taxonomy" id="1519643"/>
    <lineage>
        <taxon>Bacteria</taxon>
        <taxon>Pseudomonadati</taxon>
        <taxon>Thermodesulfobacteriota</taxon>
        <taxon>Desulfovibrionia</taxon>
        <taxon>Desulfovibrionales</taxon>
        <taxon>Desulfovibrionaceae</taxon>
        <taxon>Desulfovibrio</taxon>
    </lineage>
</organism>
<dbReference type="OrthoDB" id="5460233at2"/>